<protein>
    <recommendedName>
        <fullName evidence="4">Pentapeptide repeat-containing protein</fullName>
    </recommendedName>
</protein>
<dbReference type="Gene3D" id="2.160.20.80">
    <property type="entry name" value="E3 ubiquitin-protein ligase SopA"/>
    <property type="match status" value="2"/>
</dbReference>
<sequence>MDVDTTTHKYSIEDMAEDGTDELAGSLQQCSLSAEDLNDSECATTPVVAGHCESEDDSEFDDSDYSENDSLDDLAPPTEVSKDNNAASTATSDESQGAVENDKTKSEIPEELLENRDLVFKPEQPGHGLKIILGKAGRFQNVHFVNCTFEHTTTFENCALFNVTFTRCHFNGTQFVNSVISRLKSRIPRDQELEIIGIIDMQFDGFLCTNTLFRDEWQLTQKVHDRGPSLGETLPGALSRPQEEDWWIDSDADEDIDESPEQHAQGFEGMPGGVETYEQRMLRYAKAHGTSTFDVTFKGCKDDSLRFKEGPNELYTAVQFQDCVLDEVVFENCVVYGVSFQNCNFRRVHFKHTVLIDCVFRGCMADGLRWEGARQISVMNLGTRFGPQDNECNRKKPDELECRSWISSFALTDPSAESQT</sequence>
<feature type="compositionally biased region" description="Basic and acidic residues" evidence="1">
    <location>
        <begin position="100"/>
        <end position="110"/>
    </location>
</feature>
<dbReference type="Pfam" id="PF13576">
    <property type="entry name" value="Pentapeptide_3"/>
    <property type="match status" value="1"/>
</dbReference>
<feature type="compositionally biased region" description="Polar residues" evidence="1">
    <location>
        <begin position="83"/>
        <end position="95"/>
    </location>
</feature>
<keyword evidence="3" id="KW-1185">Reference proteome</keyword>
<comment type="caution">
    <text evidence="2">The sequence shown here is derived from an EMBL/GenBank/DDBJ whole genome shotgun (WGS) entry which is preliminary data.</text>
</comment>
<gene>
    <name evidence="2" type="ORF">CBER1_04458</name>
</gene>
<evidence type="ECO:0000313" key="3">
    <source>
        <dbReference type="Proteomes" id="UP000237631"/>
    </source>
</evidence>
<evidence type="ECO:0000256" key="1">
    <source>
        <dbReference type="SAM" id="MobiDB-lite"/>
    </source>
</evidence>
<name>A0A2S6CGP1_9PEZI</name>
<proteinExistence type="predicted"/>
<dbReference type="Proteomes" id="UP000237631">
    <property type="component" value="Unassembled WGS sequence"/>
</dbReference>
<dbReference type="SUPFAM" id="SSF141571">
    <property type="entry name" value="Pentapeptide repeat-like"/>
    <property type="match status" value="1"/>
</dbReference>
<evidence type="ECO:0008006" key="4">
    <source>
        <dbReference type="Google" id="ProtNLM"/>
    </source>
</evidence>
<dbReference type="EMBL" id="PNEN01000438">
    <property type="protein sequence ID" value="PPJ58910.1"/>
    <property type="molecule type" value="Genomic_DNA"/>
</dbReference>
<reference evidence="3" key="1">
    <citation type="journal article" date="2017" name="bioRxiv">
        <title>Conservation of a gene cluster reveals novel cercosporin biosynthetic mechanisms and extends production to the genus Colletotrichum.</title>
        <authorList>
            <person name="de Jonge R."/>
            <person name="Ebert M.K."/>
            <person name="Huitt-Roehl C.R."/>
            <person name="Pal P."/>
            <person name="Suttle J.C."/>
            <person name="Spanner R.E."/>
            <person name="Neubauer J.D."/>
            <person name="Jurick W.M.II."/>
            <person name="Stott K.A."/>
            <person name="Secor G.A."/>
            <person name="Thomma B.P.H.J."/>
            <person name="Van de Peer Y."/>
            <person name="Townsend C.A."/>
            <person name="Bolton M.D."/>
        </authorList>
    </citation>
    <scope>NUCLEOTIDE SEQUENCE [LARGE SCALE GENOMIC DNA]</scope>
    <source>
        <strain evidence="3">CBS538.71</strain>
    </source>
</reference>
<dbReference type="InterPro" id="IPR001646">
    <property type="entry name" value="5peptide_repeat"/>
</dbReference>
<accession>A0A2S6CGP1</accession>
<dbReference type="AlphaFoldDB" id="A0A2S6CGP1"/>
<feature type="region of interest" description="Disordered" evidence="1">
    <location>
        <begin position="48"/>
        <end position="110"/>
    </location>
</feature>
<dbReference type="OrthoDB" id="3639460at2759"/>
<evidence type="ECO:0000313" key="2">
    <source>
        <dbReference type="EMBL" id="PPJ58910.1"/>
    </source>
</evidence>
<organism evidence="2 3">
    <name type="scientific">Cercospora berteroae</name>
    <dbReference type="NCBI Taxonomy" id="357750"/>
    <lineage>
        <taxon>Eukaryota</taxon>
        <taxon>Fungi</taxon>
        <taxon>Dikarya</taxon>
        <taxon>Ascomycota</taxon>
        <taxon>Pezizomycotina</taxon>
        <taxon>Dothideomycetes</taxon>
        <taxon>Dothideomycetidae</taxon>
        <taxon>Mycosphaerellales</taxon>
        <taxon>Mycosphaerellaceae</taxon>
        <taxon>Cercospora</taxon>
    </lineage>
</organism>
<feature type="compositionally biased region" description="Acidic residues" evidence="1">
    <location>
        <begin position="54"/>
        <end position="72"/>
    </location>
</feature>